<sequence>MEVNRMRVSDFDVQPKDEDGVVREKRHNVRRGWYGQAGGGQYAQPSWGGRPMQRNMQRNSGFIRKPSANMWRGVGGGVQQSVSQGVSANQAGVSRCSPGPPGPPGLPGLPGEAGEKGLDGKPGNTGAAPVANGGQAGCIQCPAGQPGPPGEGGPPGPAGPPGQAGASATSENAAFSGPPGPPGEDGSPGVPGPAGPPGQPGAPGTGTASLPGPKGPPGLPGPPGMPGAPGGEGFGVGPPGPPGPPGPAGNPGPAGADGAPGAPGSSGNPGEDGEYCPCPKHGDIGPSTGILTNQGGVLSTYNAAPQPGPQIANTAGESYAKDSDDEREANLTRGFGRIPGSSGNPGEDGEYCPCPKHGDIGPSTGILTSQGGVLPTYNAAPQPGPQIANTGGESYAKDSDDESEVNLTRGFGRIVA</sequence>
<evidence type="ECO:0000256" key="1">
    <source>
        <dbReference type="ARBA" id="ARBA00022737"/>
    </source>
</evidence>
<feature type="region of interest" description="Disordered" evidence="2">
    <location>
        <begin position="32"/>
        <end position="281"/>
    </location>
</feature>
<dbReference type="WBParaSite" id="ALUE_0001859701-mRNA-1">
    <property type="protein sequence ID" value="ALUE_0001859701-mRNA-1"/>
    <property type="gene ID" value="ALUE_0001859701"/>
</dbReference>
<feature type="compositionally biased region" description="Pro residues" evidence="2">
    <location>
        <begin position="145"/>
        <end position="160"/>
    </location>
</feature>
<reference evidence="4" key="1">
    <citation type="submission" date="2017-02" db="UniProtKB">
        <authorList>
            <consortium name="WormBaseParasite"/>
        </authorList>
    </citation>
    <scope>IDENTIFICATION</scope>
</reference>
<feature type="compositionally biased region" description="Low complexity" evidence="2">
    <location>
        <begin position="251"/>
        <end position="263"/>
    </location>
</feature>
<feature type="compositionally biased region" description="Pro residues" evidence="2">
    <location>
        <begin position="213"/>
        <end position="226"/>
    </location>
</feature>
<proteinExistence type="predicted"/>
<dbReference type="PANTHER" id="PTHR24637">
    <property type="entry name" value="COLLAGEN"/>
    <property type="match status" value="1"/>
</dbReference>
<protein>
    <submittedName>
        <fullName evidence="4">Collagen triple helix repeat protein</fullName>
    </submittedName>
</protein>
<dbReference type="Proteomes" id="UP000036681">
    <property type="component" value="Unplaced"/>
</dbReference>
<feature type="compositionally biased region" description="Pro residues" evidence="2">
    <location>
        <begin position="190"/>
        <end position="200"/>
    </location>
</feature>
<feature type="compositionally biased region" description="Basic and acidic residues" evidence="2">
    <location>
        <begin position="319"/>
        <end position="330"/>
    </location>
</feature>
<dbReference type="PANTHER" id="PTHR24637:SF377">
    <property type="entry name" value="COLLAGEN TYPE IX ALPHA 1 CHAIN"/>
    <property type="match status" value="1"/>
</dbReference>
<feature type="compositionally biased region" description="Pro residues" evidence="2">
    <location>
        <begin position="238"/>
        <end position="250"/>
    </location>
</feature>
<evidence type="ECO:0000313" key="3">
    <source>
        <dbReference type="Proteomes" id="UP000036681"/>
    </source>
</evidence>
<evidence type="ECO:0000256" key="2">
    <source>
        <dbReference type="SAM" id="MobiDB-lite"/>
    </source>
</evidence>
<feature type="compositionally biased region" description="Pro residues" evidence="2">
    <location>
        <begin position="98"/>
        <end position="107"/>
    </location>
</feature>
<organism evidence="3 4">
    <name type="scientific">Ascaris lumbricoides</name>
    <name type="common">Giant roundworm</name>
    <dbReference type="NCBI Taxonomy" id="6252"/>
    <lineage>
        <taxon>Eukaryota</taxon>
        <taxon>Metazoa</taxon>
        <taxon>Ecdysozoa</taxon>
        <taxon>Nematoda</taxon>
        <taxon>Chromadorea</taxon>
        <taxon>Rhabditida</taxon>
        <taxon>Spirurina</taxon>
        <taxon>Ascaridomorpha</taxon>
        <taxon>Ascaridoidea</taxon>
        <taxon>Ascarididae</taxon>
        <taxon>Ascaris</taxon>
    </lineage>
</organism>
<keyword evidence="1" id="KW-0677">Repeat</keyword>
<accession>A0A0M3IJ19</accession>
<keyword evidence="3" id="KW-1185">Reference proteome</keyword>
<dbReference type="AlphaFoldDB" id="A0A0M3IJ19"/>
<feature type="region of interest" description="Disordered" evidence="2">
    <location>
        <begin position="298"/>
        <end position="416"/>
    </location>
</feature>
<evidence type="ECO:0000313" key="4">
    <source>
        <dbReference type="WBParaSite" id="ALUE_0001859701-mRNA-1"/>
    </source>
</evidence>
<feature type="compositionally biased region" description="Gly residues" evidence="2">
    <location>
        <begin position="227"/>
        <end position="237"/>
    </location>
</feature>
<name>A0A0M3IJ19_ASCLU</name>